<dbReference type="PANTHER" id="PTHR46775:SF1">
    <property type="entry name" value="FLOCCULATION PROTEIN (DUF1296)"/>
    <property type="match status" value="1"/>
</dbReference>
<proteinExistence type="predicted"/>
<dbReference type="AlphaFoldDB" id="A0AAD3S7G6"/>
<feature type="compositionally biased region" description="Polar residues" evidence="1">
    <location>
        <begin position="641"/>
        <end position="652"/>
    </location>
</feature>
<dbReference type="GO" id="GO:0051082">
    <property type="term" value="F:unfolded protein binding"/>
    <property type="evidence" value="ECO:0007669"/>
    <property type="project" value="TreeGrafter"/>
</dbReference>
<feature type="compositionally biased region" description="Polar residues" evidence="1">
    <location>
        <begin position="451"/>
        <end position="469"/>
    </location>
</feature>
<evidence type="ECO:0000313" key="2">
    <source>
        <dbReference type="EMBL" id="GMH05855.1"/>
    </source>
</evidence>
<dbReference type="Pfam" id="PF03665">
    <property type="entry name" value="UPF0172"/>
    <property type="match status" value="1"/>
</dbReference>
<dbReference type="Proteomes" id="UP001279734">
    <property type="component" value="Unassembled WGS sequence"/>
</dbReference>
<dbReference type="EMBL" id="BSYO01000006">
    <property type="protein sequence ID" value="GMH05855.1"/>
    <property type="molecule type" value="Genomic_DNA"/>
</dbReference>
<dbReference type="InterPro" id="IPR005366">
    <property type="entry name" value="EMC8/9"/>
</dbReference>
<gene>
    <name evidence="2" type="ORF">Nepgr_007695</name>
</gene>
<organism evidence="2 3">
    <name type="scientific">Nepenthes gracilis</name>
    <name type="common">Slender pitcher plant</name>
    <dbReference type="NCBI Taxonomy" id="150966"/>
    <lineage>
        <taxon>Eukaryota</taxon>
        <taxon>Viridiplantae</taxon>
        <taxon>Streptophyta</taxon>
        <taxon>Embryophyta</taxon>
        <taxon>Tracheophyta</taxon>
        <taxon>Spermatophyta</taxon>
        <taxon>Magnoliopsida</taxon>
        <taxon>eudicotyledons</taxon>
        <taxon>Gunneridae</taxon>
        <taxon>Pentapetalae</taxon>
        <taxon>Caryophyllales</taxon>
        <taxon>Nepenthaceae</taxon>
        <taxon>Nepenthes</taxon>
    </lineage>
</organism>
<sequence>MTSSVDRVRGALIRHGIGLNSDMKLALHALRHKTCAVSGVLVGRYASSDGGLEVGDVDDAVPIIHSQQSGLLPSLEIAPLQHGCFVVIHNVSIGFADIFHEVKSKHTKRKEQMNSQALKESRRKPGNQGHGCGSGKESSSSPCISHDAVHGMNTSVPTDNGVVSRIAACRNEDGVEADAKVLPHVAKSPSVISTAVGSTKVPHSSATAGEGVQQSSVASFPNLPKYDTYAAAVMSWSSLPRPKDNVDHEHSVSDLVSLPSCGSQLSIMVDTIKCYVESQWAAAVDPTNGFHKLCEARIGFEAVIIPDKQSSDSTIPNVSVKKEVTLKQKKLKFRDGQQYITPNQMQVPQAVKSLLQFGSLDASYFNNSESNKTQTTLQTSLDVETNGVPSSNNQVFPSIAEIGNCPEDPQTLSHLQEQVLPLDSEVSKNDTLKHEKLLAVASVFPIVQPTSARVRSSRNQESPSTTDARNQLDRPQALSHMQEEVLPLEIKVSNKDLWKHEKLPAVAPTCPVIEPIPIYVPFSCKQEASSTAEKGNCVDHSQALSDVRGRVLPSQSKVVENNQLDHEQFPAKATPYPFVQPTFMPGLPLLQPEELDPQAQLARSSSIKLGTAGDYLNNSESNKYSNHLTDLLDDEIDGLPSLSNQKTQSTGEKGNYPNHPRALPSECNLLSKDQLKHKLSTVAPSCPVVEPTPLLGSPLFRLEGLDTQAWISSPSSSSSPNPSFTGNSPAVPTVAPIPPPTQSTVAQSSIDVPPLPAVFWEPCPFNYIPGSHYYSPFNVLPALDQPCVYSGFPQQLTGNVFLPTPVTTVGTQLPSAPYNMGTITGDQSHEGAAIWTPTLASQETTRLPVNSGFNLLPQGHHISVGPHSGHGAFVTVYHPLYTVATTKTIDNPLLQQSQCMDASSVFAGPPPSKVGSRGNGNRYHHHYHHHHHHYHRHCHYHYGNKAYNHGSRNNDRRH</sequence>
<comment type="caution">
    <text evidence="2">The sequence shown here is derived from an EMBL/GenBank/DDBJ whole genome shotgun (WGS) entry which is preliminary data.</text>
</comment>
<dbReference type="PANTHER" id="PTHR46775">
    <property type="entry name" value="FLOCCULATION PROTEIN (DUF1296)"/>
    <property type="match status" value="1"/>
</dbReference>
<evidence type="ECO:0000313" key="3">
    <source>
        <dbReference type="Proteomes" id="UP001279734"/>
    </source>
</evidence>
<protein>
    <submittedName>
        <fullName evidence="2">Uncharacterized protein</fullName>
    </submittedName>
</protein>
<keyword evidence="3" id="KW-1185">Reference proteome</keyword>
<evidence type="ECO:0000256" key="1">
    <source>
        <dbReference type="SAM" id="MobiDB-lite"/>
    </source>
</evidence>
<feature type="region of interest" description="Disordered" evidence="1">
    <location>
        <begin position="636"/>
        <end position="664"/>
    </location>
</feature>
<accession>A0AAD3S7G6</accession>
<feature type="region of interest" description="Disordered" evidence="1">
    <location>
        <begin position="104"/>
        <end position="156"/>
    </location>
</feature>
<dbReference type="InterPro" id="IPR044277">
    <property type="entry name" value="GIP1"/>
</dbReference>
<name>A0AAD3S7G6_NEPGR</name>
<feature type="region of interest" description="Disordered" evidence="1">
    <location>
        <begin position="451"/>
        <end position="472"/>
    </location>
</feature>
<reference evidence="2" key="1">
    <citation type="submission" date="2023-05" db="EMBL/GenBank/DDBJ databases">
        <title>Nepenthes gracilis genome sequencing.</title>
        <authorList>
            <person name="Fukushima K."/>
        </authorList>
    </citation>
    <scope>NUCLEOTIDE SEQUENCE</scope>
    <source>
        <strain evidence="2">SING2019-196</strain>
    </source>
</reference>
<dbReference type="GO" id="GO:0072546">
    <property type="term" value="C:EMC complex"/>
    <property type="evidence" value="ECO:0007669"/>
    <property type="project" value="InterPro"/>
</dbReference>